<accession>A0A0X9XZQ9</accession>
<organism evidence="10 11">
    <name type="scientific">Vespertilionid gammaherpesvirus 1</name>
    <dbReference type="NCBI Taxonomy" id="2560830"/>
    <lineage>
        <taxon>Viruses</taxon>
        <taxon>Duplodnaviria</taxon>
        <taxon>Heunggongvirae</taxon>
        <taxon>Peploviricota</taxon>
        <taxon>Herviviricetes</taxon>
        <taxon>Herpesvirales</taxon>
        <taxon>Orthoherpesviridae</taxon>
        <taxon>Gammaherpesvirinae</taxon>
        <taxon>Percavirus</taxon>
        <taxon>Percavirus vespertilionidgamma1</taxon>
    </lineage>
</organism>
<dbReference type="GO" id="GO:0050661">
    <property type="term" value="F:NADP binding"/>
    <property type="evidence" value="ECO:0007669"/>
    <property type="project" value="InterPro"/>
</dbReference>
<dbReference type="KEGG" id="vg:26836918"/>
<evidence type="ECO:0000256" key="1">
    <source>
        <dbReference type="ARBA" id="ARBA00004903"/>
    </source>
</evidence>
<dbReference type="EC" id="1.5.1.3" evidence="3"/>
<keyword evidence="4" id="KW-0554">One-carbon metabolism</keyword>
<evidence type="ECO:0000256" key="5">
    <source>
        <dbReference type="ARBA" id="ARBA00022857"/>
    </source>
</evidence>
<dbReference type="OrthoDB" id="9577at10239"/>
<evidence type="ECO:0000256" key="7">
    <source>
        <dbReference type="ARBA" id="ARBA00067207"/>
    </source>
</evidence>
<evidence type="ECO:0000259" key="9">
    <source>
        <dbReference type="PROSITE" id="PS51330"/>
    </source>
</evidence>
<evidence type="ECO:0000313" key="10">
    <source>
        <dbReference type="EMBL" id="AMA67356.1"/>
    </source>
</evidence>
<dbReference type="InterPro" id="IPR024072">
    <property type="entry name" value="DHFR-like_dom_sf"/>
</dbReference>
<dbReference type="CDD" id="cd00209">
    <property type="entry name" value="DHFR"/>
    <property type="match status" value="1"/>
</dbReference>
<dbReference type="PROSITE" id="PS00075">
    <property type="entry name" value="DHFR_1"/>
    <property type="match status" value="1"/>
</dbReference>
<gene>
    <name evidence="10" type="primary">DHFR</name>
    <name evidence="10" type="ORF">AOT99_gpDHFR</name>
</gene>
<evidence type="ECO:0000256" key="4">
    <source>
        <dbReference type="ARBA" id="ARBA00022563"/>
    </source>
</evidence>
<dbReference type="GO" id="GO:0006730">
    <property type="term" value="P:one-carbon metabolic process"/>
    <property type="evidence" value="ECO:0007669"/>
    <property type="project" value="UniProtKB-KW"/>
</dbReference>
<evidence type="ECO:0000256" key="3">
    <source>
        <dbReference type="ARBA" id="ARBA00012856"/>
    </source>
</evidence>
<dbReference type="GO" id="GO:0004146">
    <property type="term" value="F:dihydrofolate reductase activity"/>
    <property type="evidence" value="ECO:0007669"/>
    <property type="project" value="UniProtKB-EC"/>
</dbReference>
<comment type="pathway">
    <text evidence="1">Cofactor biosynthesis; tetrahydrofolate biosynthesis; 5,6,7,8-tetrahydrofolate from 7,8-dihydrofolate: step 1/1.</text>
</comment>
<dbReference type="PRINTS" id="PR00070">
    <property type="entry name" value="DHFR"/>
</dbReference>
<sequence length="186" mass="21469">MSLTLNCIAAVSENMGIGNKGKLPWPPLKNEFKHFQKMTSSSTDLKQNVVIMGRKTWFSLPIKSRPLNNRINLVLSRHLKEPPRGAHFVAKSIDHALEIIIGPELKDRVDKIWIIGGRSVYEESITRSCKQMLFLTRILQKFECDTYFPEINLTKYKQLTEFPGVPSAVQEENGIRYKFEIYEKKT</sequence>
<name>A0A0X9XZQ9_9GAMA</name>
<dbReference type="GO" id="GO:0046654">
    <property type="term" value="P:tetrahydrofolate biosynthetic process"/>
    <property type="evidence" value="ECO:0007669"/>
    <property type="project" value="InterPro"/>
</dbReference>
<dbReference type="SUPFAM" id="SSF53597">
    <property type="entry name" value="Dihydrofolate reductase-like"/>
    <property type="match status" value="1"/>
</dbReference>
<dbReference type="PANTHER" id="PTHR48069:SF6">
    <property type="entry name" value="DIHYDROFOLATE REDUCTASE"/>
    <property type="match status" value="1"/>
</dbReference>
<dbReference type="EMBL" id="KU220026">
    <property type="protein sequence ID" value="AMA67356.1"/>
    <property type="molecule type" value="Genomic_DNA"/>
</dbReference>
<dbReference type="GO" id="GO:0046452">
    <property type="term" value="P:dihydrofolate metabolic process"/>
    <property type="evidence" value="ECO:0007669"/>
    <property type="project" value="TreeGrafter"/>
</dbReference>
<keyword evidence="11" id="KW-1185">Reference proteome</keyword>
<evidence type="ECO:0000256" key="6">
    <source>
        <dbReference type="ARBA" id="ARBA00023002"/>
    </source>
</evidence>
<reference evidence="10 11" key="1">
    <citation type="journal article" date="2016" name="MSphere">
        <title>Isolation and Characterization of a Novel Gammaherpesvirus from a Microbat Cell Line.</title>
        <authorList>
            <person name="Shabman R.S."/>
            <person name="Shrivastava S."/>
            <person name="Tsibane T."/>
            <person name="Attie O."/>
            <person name="Jayaprakash A."/>
            <person name="Mire C.E."/>
            <person name="Dilley K.E."/>
            <person name="Puri V."/>
            <person name="Stockwell T.B."/>
            <person name="Geisbert T.W."/>
            <person name="Sachidanandam R."/>
            <person name="Basler C.F."/>
        </authorList>
    </citation>
    <scope>NUCLEOTIDE SEQUENCE [LARGE SCALE GENOMIC DNA]</scope>
    <source>
        <strain evidence="10 11">My-HV8/Myotis velifer incautus/USA/FCGHV/2011</strain>
    </source>
</reference>
<dbReference type="FunFam" id="3.40.430.10:FF:000002">
    <property type="entry name" value="Dihydrofolate reductase"/>
    <property type="match status" value="1"/>
</dbReference>
<dbReference type="InterPro" id="IPR001796">
    <property type="entry name" value="DHFR_dom"/>
</dbReference>
<evidence type="ECO:0000313" key="11">
    <source>
        <dbReference type="Proteomes" id="UP000207650"/>
    </source>
</evidence>
<protein>
    <recommendedName>
        <fullName evidence="7">Viral dihydrofolate reductase</fullName>
        <ecNumber evidence="3">1.5.1.3</ecNumber>
    </recommendedName>
</protein>
<proteinExistence type="inferred from homology"/>
<dbReference type="Gene3D" id="3.40.430.10">
    <property type="entry name" value="Dihydrofolate Reductase, subunit A"/>
    <property type="match status" value="1"/>
</dbReference>
<dbReference type="PROSITE" id="PS51330">
    <property type="entry name" value="DHFR_2"/>
    <property type="match status" value="1"/>
</dbReference>
<dbReference type="Pfam" id="PF00186">
    <property type="entry name" value="DHFR_1"/>
    <property type="match status" value="1"/>
</dbReference>
<keyword evidence="6" id="KW-0560">Oxidoreductase</keyword>
<evidence type="ECO:0000256" key="2">
    <source>
        <dbReference type="ARBA" id="ARBA00009539"/>
    </source>
</evidence>
<dbReference type="InterPro" id="IPR012259">
    <property type="entry name" value="DHFR"/>
</dbReference>
<evidence type="ECO:0000256" key="8">
    <source>
        <dbReference type="RuleBase" id="RU004474"/>
    </source>
</evidence>
<dbReference type="PANTHER" id="PTHR48069">
    <property type="entry name" value="DIHYDROFOLATE REDUCTASE"/>
    <property type="match status" value="1"/>
</dbReference>
<dbReference type="Proteomes" id="UP000207650">
    <property type="component" value="Segment"/>
</dbReference>
<dbReference type="InterPro" id="IPR017925">
    <property type="entry name" value="DHFR_CS"/>
</dbReference>
<comment type="similarity">
    <text evidence="2 8">Belongs to the dihydrofolate reductase family.</text>
</comment>
<keyword evidence="5" id="KW-0521">NADP</keyword>
<dbReference type="GO" id="GO:0046655">
    <property type="term" value="P:folic acid metabolic process"/>
    <property type="evidence" value="ECO:0007669"/>
    <property type="project" value="TreeGrafter"/>
</dbReference>
<feature type="domain" description="DHFR" evidence="9">
    <location>
        <begin position="4"/>
        <end position="184"/>
    </location>
</feature>